<protein>
    <recommendedName>
        <fullName evidence="2">C2H2-type domain-containing protein</fullName>
    </recommendedName>
</protein>
<feature type="domain" description="C2H2-type" evidence="2">
    <location>
        <begin position="353"/>
        <end position="375"/>
    </location>
</feature>
<dbReference type="InterPro" id="IPR058925">
    <property type="entry name" value="zf-C2H2_AcuF"/>
</dbReference>
<evidence type="ECO:0000259" key="2">
    <source>
        <dbReference type="PROSITE" id="PS00028"/>
    </source>
</evidence>
<feature type="region of interest" description="Disordered" evidence="1">
    <location>
        <begin position="219"/>
        <end position="239"/>
    </location>
</feature>
<dbReference type="PANTHER" id="PTHR35391:SF7">
    <property type="entry name" value="C2H2-TYPE DOMAIN-CONTAINING PROTEIN"/>
    <property type="match status" value="1"/>
</dbReference>
<evidence type="ECO:0000256" key="1">
    <source>
        <dbReference type="SAM" id="MobiDB-lite"/>
    </source>
</evidence>
<proteinExistence type="predicted"/>
<evidence type="ECO:0000313" key="4">
    <source>
        <dbReference type="Proteomes" id="UP000799779"/>
    </source>
</evidence>
<dbReference type="Pfam" id="PF26082">
    <property type="entry name" value="zf-C2H2_AcuF"/>
    <property type="match status" value="1"/>
</dbReference>
<dbReference type="OrthoDB" id="6133115at2759"/>
<dbReference type="Proteomes" id="UP000799779">
    <property type="component" value="Unassembled WGS sequence"/>
</dbReference>
<dbReference type="InterPro" id="IPR013087">
    <property type="entry name" value="Znf_C2H2_type"/>
</dbReference>
<dbReference type="EMBL" id="ML977560">
    <property type="protein sequence ID" value="KAF2006149.1"/>
    <property type="molecule type" value="Genomic_DNA"/>
</dbReference>
<name>A0A6A5WZD1_9PLEO</name>
<dbReference type="PROSITE" id="PS00028">
    <property type="entry name" value="ZINC_FINGER_C2H2_1"/>
    <property type="match status" value="1"/>
</dbReference>
<keyword evidence="4" id="KW-1185">Reference proteome</keyword>
<gene>
    <name evidence="3" type="ORF">P154DRAFT_422952</name>
</gene>
<reference evidence="3" key="1">
    <citation type="journal article" date="2020" name="Stud. Mycol.">
        <title>101 Dothideomycetes genomes: a test case for predicting lifestyles and emergence of pathogens.</title>
        <authorList>
            <person name="Haridas S."/>
            <person name="Albert R."/>
            <person name="Binder M."/>
            <person name="Bloem J."/>
            <person name="Labutti K."/>
            <person name="Salamov A."/>
            <person name="Andreopoulos B."/>
            <person name="Baker S."/>
            <person name="Barry K."/>
            <person name="Bills G."/>
            <person name="Bluhm B."/>
            <person name="Cannon C."/>
            <person name="Castanera R."/>
            <person name="Culley D."/>
            <person name="Daum C."/>
            <person name="Ezra D."/>
            <person name="Gonzalez J."/>
            <person name="Henrissat B."/>
            <person name="Kuo A."/>
            <person name="Liang C."/>
            <person name="Lipzen A."/>
            <person name="Lutzoni F."/>
            <person name="Magnuson J."/>
            <person name="Mondo S."/>
            <person name="Nolan M."/>
            <person name="Ohm R."/>
            <person name="Pangilinan J."/>
            <person name="Park H.-J."/>
            <person name="Ramirez L."/>
            <person name="Alfaro M."/>
            <person name="Sun H."/>
            <person name="Tritt A."/>
            <person name="Yoshinaga Y."/>
            <person name="Zwiers L.-H."/>
            <person name="Turgeon B."/>
            <person name="Goodwin S."/>
            <person name="Spatafora J."/>
            <person name="Crous P."/>
            <person name="Grigoriev I."/>
        </authorList>
    </citation>
    <scope>NUCLEOTIDE SEQUENCE</scope>
    <source>
        <strain evidence="3">CBS 123094</strain>
    </source>
</reference>
<dbReference type="SMART" id="SM00355">
    <property type="entry name" value="ZnF_C2H2"/>
    <property type="match status" value="4"/>
</dbReference>
<sequence length="526" mass="59306">MESMHISAHVDSCGRSFLSLKDALQQTPRFGEQVPPETIGDEFDRFKLWAGNIAAHRRGRRSLEYRLRDAAHLKDETQHLLADLQESLKGALSIVTGQRRPWDEFSDSDTDSSSASSYDEDLQGNTELKQLCASAKNAVTCLFRLAMAIRDPAPNNQHRSTITVDKSFFEEHDIHHVEAKFAGQGFLMTRLGKAISGRRQYLTYREEHHKKLSKNVEKIGFEEPKTEKTSNSTEATPMPPPLLLGDAPARSDAPVLHDNDDALSQTSYATSVNATIRAPALPKKAKDQEFYECPLCFMIVSIHTPVAWKQHVYRDLHPYCCTFEHCTTADRLYDSRHAWFTHELEAHRISWHCIEGCGQSFSGEDEFEAHVSAGHKELASENMLSALKRTSARTIDLMKRTTCSLCGKIMTLRALQKHLGEHQEQLALFALPPGLDAIEDEPNDDGNDDVDSVELNVDRWEHEEIASEHSDDGDPEAFAQSTFESVAATATRHIMCRNCDNECFKCVPLFFITVHFLTIIEFCSLI</sequence>
<dbReference type="PANTHER" id="PTHR35391">
    <property type="entry name" value="C2H2-TYPE DOMAIN-CONTAINING PROTEIN-RELATED"/>
    <property type="match status" value="1"/>
</dbReference>
<dbReference type="AlphaFoldDB" id="A0A6A5WZD1"/>
<evidence type="ECO:0000313" key="3">
    <source>
        <dbReference type="EMBL" id="KAF2006149.1"/>
    </source>
</evidence>
<organism evidence="3 4">
    <name type="scientific">Amniculicola lignicola CBS 123094</name>
    <dbReference type="NCBI Taxonomy" id="1392246"/>
    <lineage>
        <taxon>Eukaryota</taxon>
        <taxon>Fungi</taxon>
        <taxon>Dikarya</taxon>
        <taxon>Ascomycota</taxon>
        <taxon>Pezizomycotina</taxon>
        <taxon>Dothideomycetes</taxon>
        <taxon>Pleosporomycetidae</taxon>
        <taxon>Pleosporales</taxon>
        <taxon>Amniculicolaceae</taxon>
        <taxon>Amniculicola</taxon>
    </lineage>
</organism>
<feature type="compositionally biased region" description="Basic and acidic residues" evidence="1">
    <location>
        <begin position="219"/>
        <end position="228"/>
    </location>
</feature>
<accession>A0A6A5WZD1</accession>